<dbReference type="GO" id="GO:0003676">
    <property type="term" value="F:nucleic acid binding"/>
    <property type="evidence" value="ECO:0007669"/>
    <property type="project" value="InterPro"/>
</dbReference>
<reference evidence="5" key="1">
    <citation type="journal article" date="2020" name="Cell">
        <title>Large-Scale Comparative Analyses of Tick Genomes Elucidate Their Genetic Diversity and Vector Capacities.</title>
        <authorList>
            <consortium name="Tick Genome and Microbiome Consortium (TIGMIC)"/>
            <person name="Jia N."/>
            <person name="Wang J."/>
            <person name="Shi W."/>
            <person name="Du L."/>
            <person name="Sun Y."/>
            <person name="Zhan W."/>
            <person name="Jiang J.F."/>
            <person name="Wang Q."/>
            <person name="Zhang B."/>
            <person name="Ji P."/>
            <person name="Bell-Sakyi L."/>
            <person name="Cui X.M."/>
            <person name="Yuan T.T."/>
            <person name="Jiang B.G."/>
            <person name="Yang W.F."/>
            <person name="Lam T.T."/>
            <person name="Chang Q.C."/>
            <person name="Ding S.J."/>
            <person name="Wang X.J."/>
            <person name="Zhu J.G."/>
            <person name="Ruan X.D."/>
            <person name="Zhao L."/>
            <person name="Wei J.T."/>
            <person name="Ye R.Z."/>
            <person name="Que T.C."/>
            <person name="Du C.H."/>
            <person name="Zhou Y.H."/>
            <person name="Cheng J.X."/>
            <person name="Dai P.F."/>
            <person name="Guo W.B."/>
            <person name="Han X.H."/>
            <person name="Huang E.J."/>
            <person name="Li L.F."/>
            <person name="Wei W."/>
            <person name="Gao Y.C."/>
            <person name="Liu J.Z."/>
            <person name="Shao H.Z."/>
            <person name="Wang X."/>
            <person name="Wang C.C."/>
            <person name="Yang T.C."/>
            <person name="Huo Q.B."/>
            <person name="Li W."/>
            <person name="Chen H.Y."/>
            <person name="Chen S.E."/>
            <person name="Zhou L.G."/>
            <person name="Ni X.B."/>
            <person name="Tian J.H."/>
            <person name="Sheng Y."/>
            <person name="Liu T."/>
            <person name="Pan Y.S."/>
            <person name="Xia L.Y."/>
            <person name="Li J."/>
            <person name="Zhao F."/>
            <person name="Cao W.C."/>
        </authorList>
    </citation>
    <scope>NUCLEOTIDE SEQUENCE</scope>
    <source>
        <strain evidence="5">Rsan-2018</strain>
    </source>
</reference>
<gene>
    <name evidence="5" type="ORF">HPB52_021942</name>
</gene>
<evidence type="ECO:0000313" key="6">
    <source>
        <dbReference type="Proteomes" id="UP000821837"/>
    </source>
</evidence>
<dbReference type="VEuPathDB" id="VectorBase:RSAN_030986"/>
<feature type="region of interest" description="Disordered" evidence="3">
    <location>
        <begin position="568"/>
        <end position="590"/>
    </location>
</feature>
<feature type="compositionally biased region" description="Basic residues" evidence="3">
    <location>
        <begin position="476"/>
        <end position="500"/>
    </location>
</feature>
<keyword evidence="1" id="KW-0862">Zinc</keyword>
<feature type="compositionally biased region" description="Polar residues" evidence="3">
    <location>
        <begin position="172"/>
        <end position="182"/>
    </location>
</feature>
<dbReference type="Proteomes" id="UP000821837">
    <property type="component" value="Unassembled WGS sequence"/>
</dbReference>
<name>A0A9D4Q8F5_RHISA</name>
<protein>
    <recommendedName>
        <fullName evidence="4">CCHC-type domain-containing protein</fullName>
    </recommendedName>
</protein>
<dbReference type="AlphaFoldDB" id="A0A9D4Q8F5"/>
<dbReference type="InterPro" id="IPR001878">
    <property type="entry name" value="Znf_CCHC"/>
</dbReference>
<keyword evidence="1" id="KW-0479">Metal-binding</keyword>
<dbReference type="GO" id="GO:0008270">
    <property type="term" value="F:zinc ion binding"/>
    <property type="evidence" value="ECO:0007669"/>
    <property type="project" value="UniProtKB-KW"/>
</dbReference>
<reference evidence="5" key="2">
    <citation type="submission" date="2021-09" db="EMBL/GenBank/DDBJ databases">
        <authorList>
            <person name="Jia N."/>
            <person name="Wang J."/>
            <person name="Shi W."/>
            <person name="Du L."/>
            <person name="Sun Y."/>
            <person name="Zhan W."/>
            <person name="Jiang J."/>
            <person name="Wang Q."/>
            <person name="Zhang B."/>
            <person name="Ji P."/>
            <person name="Sakyi L.B."/>
            <person name="Cui X."/>
            <person name="Yuan T."/>
            <person name="Jiang B."/>
            <person name="Yang W."/>
            <person name="Lam T.T.-Y."/>
            <person name="Chang Q."/>
            <person name="Ding S."/>
            <person name="Wang X."/>
            <person name="Zhu J."/>
            <person name="Ruan X."/>
            <person name="Zhao L."/>
            <person name="Wei J."/>
            <person name="Que T."/>
            <person name="Du C."/>
            <person name="Cheng J."/>
            <person name="Dai P."/>
            <person name="Han X."/>
            <person name="Huang E."/>
            <person name="Gao Y."/>
            <person name="Liu J."/>
            <person name="Shao H."/>
            <person name="Ye R."/>
            <person name="Li L."/>
            <person name="Wei W."/>
            <person name="Wang X."/>
            <person name="Wang C."/>
            <person name="Huo Q."/>
            <person name="Li W."/>
            <person name="Guo W."/>
            <person name="Chen H."/>
            <person name="Chen S."/>
            <person name="Zhou L."/>
            <person name="Zhou L."/>
            <person name="Ni X."/>
            <person name="Tian J."/>
            <person name="Zhou Y."/>
            <person name="Sheng Y."/>
            <person name="Liu T."/>
            <person name="Pan Y."/>
            <person name="Xia L."/>
            <person name="Li J."/>
            <person name="Zhao F."/>
            <person name="Cao W."/>
        </authorList>
    </citation>
    <scope>NUCLEOTIDE SEQUENCE</scope>
    <source>
        <strain evidence="5">Rsan-2018</strain>
        <tissue evidence="5">Larvae</tissue>
    </source>
</reference>
<comment type="caution">
    <text evidence="5">The sequence shown here is derived from an EMBL/GenBank/DDBJ whole genome shotgun (WGS) entry which is preliminary data.</text>
</comment>
<feature type="coiled-coil region" evidence="2">
    <location>
        <begin position="540"/>
        <end position="567"/>
    </location>
</feature>
<dbReference type="PROSITE" id="PS50158">
    <property type="entry name" value="ZF_CCHC"/>
    <property type="match status" value="1"/>
</dbReference>
<dbReference type="VEuPathDB" id="VectorBase:RSAN_033853"/>
<evidence type="ECO:0000259" key="4">
    <source>
        <dbReference type="PROSITE" id="PS50158"/>
    </source>
</evidence>
<keyword evidence="1" id="KW-0863">Zinc-finger</keyword>
<evidence type="ECO:0000256" key="1">
    <source>
        <dbReference type="PROSITE-ProRule" id="PRU00047"/>
    </source>
</evidence>
<feature type="domain" description="CCHC-type" evidence="4">
    <location>
        <begin position="372"/>
        <end position="386"/>
    </location>
</feature>
<accession>A0A9D4Q8F5</accession>
<evidence type="ECO:0000256" key="3">
    <source>
        <dbReference type="SAM" id="MobiDB-lite"/>
    </source>
</evidence>
<sequence length="669" mass="72593">MREPSVKEVSSDSVILKTKVNHSQSLNKAAMDSWDLCKCDGEVVAAHSTCMAGNGEACSHVAALLFYVEYGVRVRQERSCTDSANSWLPTHIRKLDVRPIAEMEFASSTKKKRRLGADASAAHFDWAGRRPAPTDGIMPEVEMVEGEAISQEEANAPGWQTALSKNKRSPRQQEGASTQSVGTAGRWTATAQGVVRRLAAASRLPRLPRSHIRVIVRPKGGLDLKKVSLIRLAQALATAANLSPEDTKEDIVCPNLTQNILVVSTPESKNAGAYAALCLIRLGSTDYQVSAYTAASDDTCKGIIRGVDVDIDAQQLAAMIVNQRNPKAMEVHRIKDTTTVVILFSGLKVPNYVMCGTSMLRCTLYKRQTDVCYGCGALGHRADVCPTPTKKVCRGCAVNDPAEDHQCQPKCALCGGAHLTADKSCRHRFQVPFVVRQRRRRRKRAKKHLRAQEGPTSRDSSVAPPSRLRSPSPAFGKRRSRSRGRSGSRGRPRSKGRSLSKLRFQEAPTTWAERAKPRPAQQPAQVTHAALPEQKEDPRIAFLLQENASLKAQLQQMRVEFEALKNSAQAPVRPSSAEPRPAKRRIGTEGEVAAASDSAVLGAIRDLQKSLARQAECFDLVACKVAMIESRLGLGENSFVPVTPVSLVSPACPGMPMAQAPGLETIGGG</sequence>
<feature type="region of interest" description="Disordered" evidence="3">
    <location>
        <begin position="436"/>
        <end position="533"/>
    </location>
</feature>
<dbReference type="EMBL" id="JABSTV010001248">
    <property type="protein sequence ID" value="KAH7969784.1"/>
    <property type="molecule type" value="Genomic_DNA"/>
</dbReference>
<feature type="compositionally biased region" description="Low complexity" evidence="3">
    <location>
        <begin position="460"/>
        <end position="474"/>
    </location>
</feature>
<dbReference type="PANTHER" id="PTHR47526">
    <property type="entry name" value="ATP-DEPENDENT DNA HELICASE"/>
    <property type="match status" value="1"/>
</dbReference>
<keyword evidence="6" id="KW-1185">Reference proteome</keyword>
<keyword evidence="2" id="KW-0175">Coiled coil</keyword>
<feature type="compositionally biased region" description="Basic residues" evidence="3">
    <location>
        <begin position="436"/>
        <end position="449"/>
    </location>
</feature>
<feature type="region of interest" description="Disordered" evidence="3">
    <location>
        <begin position="162"/>
        <end position="185"/>
    </location>
</feature>
<evidence type="ECO:0000256" key="2">
    <source>
        <dbReference type="SAM" id="Coils"/>
    </source>
</evidence>
<dbReference type="PANTHER" id="PTHR47526:SF3">
    <property type="entry name" value="PHD-TYPE DOMAIN-CONTAINING PROTEIN"/>
    <property type="match status" value="1"/>
</dbReference>
<organism evidence="5 6">
    <name type="scientific">Rhipicephalus sanguineus</name>
    <name type="common">Brown dog tick</name>
    <name type="synonym">Ixodes sanguineus</name>
    <dbReference type="NCBI Taxonomy" id="34632"/>
    <lineage>
        <taxon>Eukaryota</taxon>
        <taxon>Metazoa</taxon>
        <taxon>Ecdysozoa</taxon>
        <taxon>Arthropoda</taxon>
        <taxon>Chelicerata</taxon>
        <taxon>Arachnida</taxon>
        <taxon>Acari</taxon>
        <taxon>Parasitiformes</taxon>
        <taxon>Ixodida</taxon>
        <taxon>Ixodoidea</taxon>
        <taxon>Ixodidae</taxon>
        <taxon>Rhipicephalinae</taxon>
        <taxon>Rhipicephalus</taxon>
        <taxon>Rhipicephalus</taxon>
    </lineage>
</organism>
<proteinExistence type="predicted"/>
<evidence type="ECO:0000313" key="5">
    <source>
        <dbReference type="EMBL" id="KAH7969784.1"/>
    </source>
</evidence>